<evidence type="ECO:0000313" key="7">
    <source>
        <dbReference type="EMBL" id="CAG5083087.1"/>
    </source>
</evidence>
<feature type="coiled-coil region" evidence="6">
    <location>
        <begin position="76"/>
        <end position="113"/>
    </location>
</feature>
<dbReference type="SUPFAM" id="SSF46579">
    <property type="entry name" value="Prefoldin"/>
    <property type="match status" value="1"/>
</dbReference>
<dbReference type="Pfam" id="PF01920">
    <property type="entry name" value="Prefoldin_2"/>
    <property type="match status" value="1"/>
</dbReference>
<sequence length="115" mass="13241">MDPEIQKSMGQMRMFRQQQANCAAKIQALKQTQKRVELTNKEISSLAPETALYASVGRCFIFKSRSDIDEGMATQQKNIAEQIEKTEEQKTVLEKKEKEMKETVQELMKNKQVAN</sequence>
<evidence type="ECO:0000313" key="8">
    <source>
        <dbReference type="Proteomes" id="UP001158576"/>
    </source>
</evidence>
<comment type="function">
    <text evidence="4">Binds specifically to cytosolic chaperonin (c-CPN) and transfers target proteins to it. Binds to nascent polypeptide chain and promotes folding in an environment in which there are many competing pathways for nonnative proteins.</text>
</comment>
<dbReference type="Gene3D" id="1.10.287.370">
    <property type="match status" value="1"/>
</dbReference>
<evidence type="ECO:0000256" key="2">
    <source>
        <dbReference type="ARBA" id="ARBA00011695"/>
    </source>
</evidence>
<evidence type="ECO:0000256" key="6">
    <source>
        <dbReference type="SAM" id="Coils"/>
    </source>
</evidence>
<reference evidence="7 8" key="1">
    <citation type="submission" date="2021-04" db="EMBL/GenBank/DDBJ databases">
        <authorList>
            <person name="Bliznina A."/>
        </authorList>
    </citation>
    <scope>NUCLEOTIDE SEQUENCE [LARGE SCALE GENOMIC DNA]</scope>
</reference>
<dbReference type="Proteomes" id="UP001158576">
    <property type="component" value="Chromosome PAR"/>
</dbReference>
<gene>
    <name evidence="7" type="ORF">OKIOD_LOCUS1833</name>
</gene>
<evidence type="ECO:0000256" key="1">
    <source>
        <dbReference type="ARBA" id="ARBA00008045"/>
    </source>
</evidence>
<organism evidence="7 8">
    <name type="scientific">Oikopleura dioica</name>
    <name type="common">Tunicate</name>
    <dbReference type="NCBI Taxonomy" id="34765"/>
    <lineage>
        <taxon>Eukaryota</taxon>
        <taxon>Metazoa</taxon>
        <taxon>Chordata</taxon>
        <taxon>Tunicata</taxon>
        <taxon>Appendicularia</taxon>
        <taxon>Copelata</taxon>
        <taxon>Oikopleuridae</taxon>
        <taxon>Oikopleura</taxon>
    </lineage>
</organism>
<comment type="subunit">
    <text evidence="2">Heterohexamer of two PFD-alpha type and four PFD-beta type subunits.</text>
</comment>
<keyword evidence="6" id="KW-0175">Coiled coil</keyword>
<accession>A0ABN7RU92</accession>
<protein>
    <recommendedName>
        <fullName evidence="5">Prefoldin subunit 1</fullName>
    </recommendedName>
</protein>
<dbReference type="PANTHER" id="PTHR20903:SF0">
    <property type="entry name" value="PREFOLDIN SUBUNIT 1"/>
    <property type="match status" value="1"/>
</dbReference>
<dbReference type="InterPro" id="IPR009053">
    <property type="entry name" value="Prefoldin"/>
</dbReference>
<proteinExistence type="inferred from homology"/>
<evidence type="ECO:0000256" key="5">
    <source>
        <dbReference type="ARBA" id="ARBA00039325"/>
    </source>
</evidence>
<dbReference type="InterPro" id="IPR002777">
    <property type="entry name" value="PFD_beta-like"/>
</dbReference>
<keyword evidence="8" id="KW-1185">Reference proteome</keyword>
<name>A0ABN7RU92_OIKDI</name>
<dbReference type="PANTHER" id="PTHR20903">
    <property type="entry name" value="PREFOLDIN SUBUNIT 1-RELATED"/>
    <property type="match status" value="1"/>
</dbReference>
<evidence type="ECO:0000256" key="3">
    <source>
        <dbReference type="ARBA" id="ARBA00023186"/>
    </source>
</evidence>
<comment type="similarity">
    <text evidence="1">Belongs to the prefoldin subunit beta family.</text>
</comment>
<evidence type="ECO:0000256" key="4">
    <source>
        <dbReference type="ARBA" id="ARBA00024667"/>
    </source>
</evidence>
<keyword evidence="3" id="KW-0143">Chaperone</keyword>
<dbReference type="EMBL" id="OU015568">
    <property type="protein sequence ID" value="CAG5083087.1"/>
    <property type="molecule type" value="Genomic_DNA"/>
</dbReference>